<accession>A0ABY8TXQ4</accession>
<organism evidence="2 3">
    <name type="scientific">Tetradesmus obliquus</name>
    <name type="common">Green alga</name>
    <name type="synonym">Acutodesmus obliquus</name>
    <dbReference type="NCBI Taxonomy" id="3088"/>
    <lineage>
        <taxon>Eukaryota</taxon>
        <taxon>Viridiplantae</taxon>
        <taxon>Chlorophyta</taxon>
        <taxon>core chlorophytes</taxon>
        <taxon>Chlorophyceae</taxon>
        <taxon>CS clade</taxon>
        <taxon>Sphaeropleales</taxon>
        <taxon>Scenedesmaceae</taxon>
        <taxon>Tetradesmus</taxon>
    </lineage>
</organism>
<keyword evidence="3" id="KW-1185">Reference proteome</keyword>
<evidence type="ECO:0000313" key="3">
    <source>
        <dbReference type="Proteomes" id="UP001244341"/>
    </source>
</evidence>
<name>A0ABY8TXQ4_TETOB</name>
<sequence length="193" mass="20519">MTAHEAAVCCEAVQRMLSRPAEYVPGLRAGDSIDVYRPSAQSSPGGIHLPLLLHTRCGAASAAAAASEEGSDGIRLLLELVAGNEVYGLLNRSWDQFIRFSDANNAAGRKLPVLAAAACKEAALPAAVDPTAHEQLAEQVVQLQEQLKKDQAQAAADLDSVNKELAAYKKEGRHFSCKPCGGLTLSWLMQRLA</sequence>
<dbReference type="EMBL" id="CP126211">
    <property type="protein sequence ID" value="WIA13026.1"/>
    <property type="molecule type" value="Genomic_DNA"/>
</dbReference>
<evidence type="ECO:0000313" key="2">
    <source>
        <dbReference type="EMBL" id="WIA13026.1"/>
    </source>
</evidence>
<reference evidence="2 3" key="1">
    <citation type="submission" date="2023-05" db="EMBL/GenBank/DDBJ databases">
        <title>A 100% complete, gapless, phased diploid assembly of the Scenedesmus obliquus UTEX 3031 genome.</title>
        <authorList>
            <person name="Biondi T.C."/>
            <person name="Hanschen E.R."/>
            <person name="Kwon T."/>
            <person name="Eng W."/>
            <person name="Kruse C.P.S."/>
            <person name="Koehler S.I."/>
            <person name="Kunde Y."/>
            <person name="Gleasner C.D."/>
            <person name="You Mak K.T."/>
            <person name="Polle J."/>
            <person name="Hovde B.T."/>
            <person name="Starkenburg S.R."/>
        </authorList>
    </citation>
    <scope>NUCLEOTIDE SEQUENCE [LARGE SCALE GENOMIC DNA]</scope>
    <source>
        <strain evidence="2 3">DOE0152z</strain>
    </source>
</reference>
<proteinExistence type="predicted"/>
<protein>
    <submittedName>
        <fullName evidence="2">Uncharacterized protein</fullName>
    </submittedName>
</protein>
<feature type="coiled-coil region" evidence="1">
    <location>
        <begin position="133"/>
        <end position="171"/>
    </location>
</feature>
<dbReference type="Proteomes" id="UP001244341">
    <property type="component" value="Chromosome 4b"/>
</dbReference>
<keyword evidence="1" id="KW-0175">Coiled coil</keyword>
<gene>
    <name evidence="2" type="ORF">OEZ85_006635</name>
</gene>
<evidence type="ECO:0000256" key="1">
    <source>
        <dbReference type="SAM" id="Coils"/>
    </source>
</evidence>